<gene>
    <name evidence="1" type="ORF">GA0070618_1756</name>
</gene>
<keyword evidence="2" id="KW-1185">Reference proteome</keyword>
<organism evidence="1 2">
    <name type="scientific">Micromonospora echinospora</name>
    <name type="common">Micromonospora purpurea</name>
    <dbReference type="NCBI Taxonomy" id="1877"/>
    <lineage>
        <taxon>Bacteria</taxon>
        <taxon>Bacillati</taxon>
        <taxon>Actinomycetota</taxon>
        <taxon>Actinomycetes</taxon>
        <taxon>Micromonosporales</taxon>
        <taxon>Micromonosporaceae</taxon>
        <taxon>Micromonospora</taxon>
    </lineage>
</organism>
<proteinExistence type="predicted"/>
<protein>
    <submittedName>
        <fullName evidence="1">Immunity protein 8</fullName>
    </submittedName>
</protein>
<dbReference type="InParanoid" id="A0A1C4W0T4"/>
<dbReference type="OrthoDB" id="5197062at2"/>
<dbReference type="EMBL" id="LT607413">
    <property type="protein sequence ID" value="SCE89778.1"/>
    <property type="molecule type" value="Genomic_DNA"/>
</dbReference>
<name>A0A1C4W0T4_MICEC</name>
<dbReference type="AlphaFoldDB" id="A0A1C4W0T4"/>
<dbReference type="Proteomes" id="UP000198253">
    <property type="component" value="Chromosome I"/>
</dbReference>
<sequence>MRLVLTCRLGGPEHSLATTVTLRRALKASLARVEVDGLDEVDVHLTLGGAVTSAEGHGGVHHLRYSATRRRLTVNVVVPASEVARSTPAGALAPYLDTMSRRIAERCAPGDADAVTRALAGACREALDTVPGSG</sequence>
<evidence type="ECO:0000313" key="1">
    <source>
        <dbReference type="EMBL" id="SCE89778.1"/>
    </source>
</evidence>
<reference evidence="2" key="1">
    <citation type="submission" date="2016-06" db="EMBL/GenBank/DDBJ databases">
        <authorList>
            <person name="Varghese N."/>
            <person name="Submissions Spin"/>
        </authorList>
    </citation>
    <scope>NUCLEOTIDE SEQUENCE [LARGE SCALE GENOMIC DNA]</scope>
    <source>
        <strain evidence="2">DSM 43816</strain>
    </source>
</reference>
<accession>A0A1C4W0T4</accession>
<dbReference type="RefSeq" id="WP_088981194.1">
    <property type="nucleotide sequence ID" value="NZ_LT607413.1"/>
</dbReference>
<evidence type="ECO:0000313" key="2">
    <source>
        <dbReference type="Proteomes" id="UP000198253"/>
    </source>
</evidence>